<feature type="compositionally biased region" description="Basic and acidic residues" evidence="1">
    <location>
        <begin position="32"/>
        <end position="45"/>
    </location>
</feature>
<feature type="region of interest" description="Disordered" evidence="1">
    <location>
        <begin position="866"/>
        <end position="907"/>
    </location>
</feature>
<dbReference type="Gene3D" id="3.10.20.90">
    <property type="entry name" value="Phosphatidylinositol 3-kinase Catalytic Subunit, Chain A, domain 1"/>
    <property type="match status" value="1"/>
</dbReference>
<feature type="region of interest" description="Disordered" evidence="1">
    <location>
        <begin position="941"/>
        <end position="1349"/>
    </location>
</feature>
<dbReference type="InterPro" id="IPR029071">
    <property type="entry name" value="Ubiquitin-like_domsf"/>
</dbReference>
<dbReference type="GO" id="GO:0007165">
    <property type="term" value="P:signal transduction"/>
    <property type="evidence" value="ECO:0007669"/>
    <property type="project" value="InterPro"/>
</dbReference>
<feature type="compositionally biased region" description="Basic and acidic residues" evidence="1">
    <location>
        <begin position="744"/>
        <end position="767"/>
    </location>
</feature>
<feature type="compositionally biased region" description="Low complexity" evidence="1">
    <location>
        <begin position="635"/>
        <end position="650"/>
    </location>
</feature>
<gene>
    <name evidence="2" type="ORF">CGI_10023325</name>
</gene>
<dbReference type="Gene3D" id="2.30.29.30">
    <property type="entry name" value="Pleckstrin-homology domain (PH domain)/Phosphotyrosine-binding domain (PTB)"/>
    <property type="match status" value="1"/>
</dbReference>
<proteinExistence type="predicted"/>
<feature type="compositionally biased region" description="Low complexity" evidence="1">
    <location>
        <begin position="1004"/>
        <end position="1016"/>
    </location>
</feature>
<feature type="region of interest" description="Disordered" evidence="1">
    <location>
        <begin position="623"/>
        <end position="788"/>
    </location>
</feature>
<feature type="compositionally biased region" description="Basic and acidic residues" evidence="1">
    <location>
        <begin position="779"/>
        <end position="788"/>
    </location>
</feature>
<dbReference type="PROSITE" id="PS50003">
    <property type="entry name" value="PH_DOMAIN"/>
    <property type="match status" value="1"/>
</dbReference>
<dbReference type="SMART" id="SM00233">
    <property type="entry name" value="PH"/>
    <property type="match status" value="1"/>
</dbReference>
<dbReference type="Pfam" id="PF00169">
    <property type="entry name" value="PH"/>
    <property type="match status" value="1"/>
</dbReference>
<feature type="compositionally biased region" description="Polar residues" evidence="1">
    <location>
        <begin position="1287"/>
        <end position="1296"/>
    </location>
</feature>
<feature type="compositionally biased region" description="Basic and acidic residues" evidence="1">
    <location>
        <begin position="10"/>
        <end position="22"/>
    </location>
</feature>
<feature type="compositionally biased region" description="Low complexity" evidence="1">
    <location>
        <begin position="682"/>
        <end position="706"/>
    </location>
</feature>
<feature type="compositionally biased region" description="Polar residues" evidence="1">
    <location>
        <begin position="657"/>
        <end position="669"/>
    </location>
</feature>
<feature type="compositionally biased region" description="Polar residues" evidence="1">
    <location>
        <begin position="719"/>
        <end position="728"/>
    </location>
</feature>
<organism evidence="2">
    <name type="scientific">Magallana gigas</name>
    <name type="common">Pacific oyster</name>
    <name type="synonym">Crassostrea gigas</name>
    <dbReference type="NCBI Taxonomy" id="29159"/>
    <lineage>
        <taxon>Eukaryota</taxon>
        <taxon>Metazoa</taxon>
        <taxon>Spiralia</taxon>
        <taxon>Lophotrochozoa</taxon>
        <taxon>Mollusca</taxon>
        <taxon>Bivalvia</taxon>
        <taxon>Autobranchia</taxon>
        <taxon>Pteriomorphia</taxon>
        <taxon>Ostreida</taxon>
        <taxon>Ostreoidea</taxon>
        <taxon>Ostreidae</taxon>
        <taxon>Magallana</taxon>
    </lineage>
</organism>
<dbReference type="SMART" id="SM00314">
    <property type="entry name" value="RA"/>
    <property type="match status" value="1"/>
</dbReference>
<feature type="compositionally biased region" description="Polar residues" evidence="1">
    <location>
        <begin position="985"/>
        <end position="998"/>
    </location>
</feature>
<evidence type="ECO:0000256" key="1">
    <source>
        <dbReference type="SAM" id="MobiDB-lite"/>
    </source>
</evidence>
<dbReference type="PANTHER" id="PTHR11243:SF23">
    <property type="entry name" value="LD06925P"/>
    <property type="match status" value="1"/>
</dbReference>
<dbReference type="SUPFAM" id="SSF54236">
    <property type="entry name" value="Ubiquitin-like"/>
    <property type="match status" value="1"/>
</dbReference>
<accession>K1Q0M2</accession>
<name>K1Q0M2_MAGGI</name>
<dbReference type="InterPro" id="IPR001849">
    <property type="entry name" value="PH_domain"/>
</dbReference>
<dbReference type="PROSITE" id="PS50200">
    <property type="entry name" value="RA"/>
    <property type="match status" value="1"/>
</dbReference>
<evidence type="ECO:0000313" key="2">
    <source>
        <dbReference type="EMBL" id="EKC29987.1"/>
    </source>
</evidence>
<dbReference type="HOGENOM" id="CLU_257824_0_0_1"/>
<feature type="region of interest" description="Disordered" evidence="1">
    <location>
        <begin position="1"/>
        <end position="45"/>
    </location>
</feature>
<feature type="compositionally biased region" description="Pro residues" evidence="1">
    <location>
        <begin position="957"/>
        <end position="984"/>
    </location>
</feature>
<dbReference type="SUPFAM" id="SSF50729">
    <property type="entry name" value="PH domain-like"/>
    <property type="match status" value="1"/>
</dbReference>
<feature type="compositionally biased region" description="Polar residues" evidence="1">
    <location>
        <begin position="1136"/>
        <end position="1153"/>
    </location>
</feature>
<feature type="compositionally biased region" description="Basic and acidic residues" evidence="1">
    <location>
        <begin position="672"/>
        <end position="681"/>
    </location>
</feature>
<dbReference type="InParanoid" id="K1Q0M2"/>
<dbReference type="Pfam" id="PF21989">
    <property type="entry name" value="RA_2"/>
    <property type="match status" value="1"/>
</dbReference>
<dbReference type="InterPro" id="IPR039665">
    <property type="entry name" value="PH_APBB1IP"/>
</dbReference>
<dbReference type="InterPro" id="IPR011993">
    <property type="entry name" value="PH-like_dom_sf"/>
</dbReference>
<feature type="compositionally biased region" description="Low complexity" evidence="1">
    <location>
        <begin position="1055"/>
        <end position="1075"/>
    </location>
</feature>
<dbReference type="EMBL" id="JH816843">
    <property type="protein sequence ID" value="EKC29987.1"/>
    <property type="molecule type" value="Genomic_DNA"/>
</dbReference>
<sequence>MQQSLFEQDYYYRPEDEGRMESEVEPDSDHDDTDHDLSHGHWMGHPDDPNKVTVFALILGVTRGHSRSNYLKLISEMGRDWAENQDVNLDAILGELCALESQLSCAQTELYRRPQDPPLGLAKDEHRDSGNDLAQAELDALASEISQSLAFRHSLPSDHNHDFMHGQFLTKHGSCSDIANDSGETDSAFSENASLPSSESFTSMVTVSSTAEAYNQSDACSMASNASTITPLSVQSTEVNKSNSPLPKYNNPTVQSLGMHALLTSHLSLYEEELVKENFSVEEQKARLQAEKIRIALEKIKEAKIRKLFVRAFGKDGSSKSILVDEKMSISDVCNVLADKNHTRLNSKLAVVEHMPELLMERILEDHDTLVENMVMWTRDTKNRILYEEREEKNDLFRRPEKYLLMSSSSEKGASLDPGRRHKLIMEFFGGGGRQVPEVEGVMYLKSEGKKAWKKYFFVLRSSGLYYNPKGKISKASKDLVSMVNFDFVDVYRGLGWKKKYHAPTDHCFALKHPQIQKKTSKYIRYFCTENKNALDQWIMGIRIAKYGHQLLDNYEKLRHEIQMWDYREMRSSVSEVSSESIELNPNVKDSRLSMPDPSSRNSIVYVQNSSFTTSGNVLEHAEDLVGPESRKTKLSSQSSLELPPSGGLQKTHTKRVSFSNTPSVINADSDTEMRVRHRDSITSASTDSSEDSTSSGESRQSGNSNASRGKFRARIPVTTETTRQISEMVQVAMEGSSISSCESDSRGVGHERKPSLTRMNEKEKPRSSTLPASRHERKSSDGSIEREYRTLKNVSPQHTYSHRAPPSPPPLKCPLNYQSIQEDEEIWQRNENFVPTSTYHYPPPHQSPAQLSMHKNPMSPTLPRVYSDPSQERCLSPPLQERFKSPTPPLSRVMSPPSHHRIMSPTAAPTDPWKYCSDLHLSHPGTLVYQEQRLSKHTVAAPKTVSPKVPQNLSQSPPPPMPPPGPMAKPPSPGNLPFHPPPLTSLSNTLMKQSNGLTEECDSGSSSPCPSESSPTTPRGMLAMPPAMPLLHNQYISSQPGALGQVKNISRPGPEVASASPSKSPVPVASPPVSQSKTQKTYPPPLSCVDARSPSSPVVKSPISPLPSPLAQSPHMRNSAQGYEHYDQVRVRPGSQASRGSTGSNISRTPSGGSVHCYPPPPPNPGAQPMSPGAEDGGKSLPFLEELSKRSSTGGKKVPPQTLPKPSDGGHNNSDMQKLNGATSATTTLTNGVTPQNGVTPHGRKPEMVRPNSAPVKKAVPPPPPKRSENTRLSSDVSKVKDQDSAVPNDQNSPLYGNLQECDGIMDINDLPPPPPELLAGLASDGNVKRSKPPPPPPKRSRETHLTH</sequence>
<protein>
    <submittedName>
        <fullName evidence="2">Ras-associated and pleckstrin-like protein domains-containing protein 1</fullName>
    </submittedName>
</protein>
<dbReference type="InterPro" id="IPR039664">
    <property type="entry name" value="GRB/APBB1IP"/>
</dbReference>
<dbReference type="InterPro" id="IPR000159">
    <property type="entry name" value="RA_dom"/>
</dbReference>
<reference evidence="2" key="1">
    <citation type="journal article" date="2012" name="Nature">
        <title>The oyster genome reveals stress adaptation and complexity of shell formation.</title>
        <authorList>
            <person name="Zhang G."/>
            <person name="Fang X."/>
            <person name="Guo X."/>
            <person name="Li L."/>
            <person name="Luo R."/>
            <person name="Xu F."/>
            <person name="Yang P."/>
            <person name="Zhang L."/>
            <person name="Wang X."/>
            <person name="Qi H."/>
            <person name="Xiong Z."/>
            <person name="Que H."/>
            <person name="Xie Y."/>
            <person name="Holland P.W."/>
            <person name="Paps J."/>
            <person name="Zhu Y."/>
            <person name="Wu F."/>
            <person name="Chen Y."/>
            <person name="Wang J."/>
            <person name="Peng C."/>
            <person name="Meng J."/>
            <person name="Yang L."/>
            <person name="Liu J."/>
            <person name="Wen B."/>
            <person name="Zhang N."/>
            <person name="Huang Z."/>
            <person name="Zhu Q."/>
            <person name="Feng Y."/>
            <person name="Mount A."/>
            <person name="Hedgecock D."/>
            <person name="Xu Z."/>
            <person name="Liu Y."/>
            <person name="Domazet-Loso T."/>
            <person name="Du Y."/>
            <person name="Sun X."/>
            <person name="Zhang S."/>
            <person name="Liu B."/>
            <person name="Cheng P."/>
            <person name="Jiang X."/>
            <person name="Li J."/>
            <person name="Fan D."/>
            <person name="Wang W."/>
            <person name="Fu W."/>
            <person name="Wang T."/>
            <person name="Wang B."/>
            <person name="Zhang J."/>
            <person name="Peng Z."/>
            <person name="Li Y."/>
            <person name="Li N."/>
            <person name="Wang J."/>
            <person name="Chen M."/>
            <person name="He Y."/>
            <person name="Tan F."/>
            <person name="Song X."/>
            <person name="Zheng Q."/>
            <person name="Huang R."/>
            <person name="Yang H."/>
            <person name="Du X."/>
            <person name="Chen L."/>
            <person name="Yang M."/>
            <person name="Gaffney P.M."/>
            <person name="Wang S."/>
            <person name="Luo L."/>
            <person name="She Z."/>
            <person name="Ming Y."/>
            <person name="Huang W."/>
            <person name="Zhang S."/>
            <person name="Huang B."/>
            <person name="Zhang Y."/>
            <person name="Qu T."/>
            <person name="Ni P."/>
            <person name="Miao G."/>
            <person name="Wang J."/>
            <person name="Wang Q."/>
            <person name="Steinberg C.E."/>
            <person name="Wang H."/>
            <person name="Li N."/>
            <person name="Qian L."/>
            <person name="Zhang G."/>
            <person name="Li Y."/>
            <person name="Yang H."/>
            <person name="Liu X."/>
            <person name="Wang J."/>
            <person name="Yin Y."/>
            <person name="Wang J."/>
        </authorList>
    </citation>
    <scope>NUCLEOTIDE SEQUENCE [LARGE SCALE GENOMIC DNA]</scope>
    <source>
        <strain evidence="2">05x7-T-G4-1.051#20</strain>
    </source>
</reference>
<feature type="compositionally biased region" description="Polar residues" evidence="1">
    <location>
        <begin position="1211"/>
        <end position="1240"/>
    </location>
</feature>
<feature type="compositionally biased region" description="Low complexity" evidence="1">
    <location>
        <begin position="1094"/>
        <end position="1115"/>
    </location>
</feature>
<dbReference type="PANTHER" id="PTHR11243">
    <property type="entry name" value="GROWTH FACTOR RECEPTOR-BOUND PROTEIN"/>
    <property type="match status" value="1"/>
</dbReference>
<dbReference type="CDD" id="cd01259">
    <property type="entry name" value="PH_APBB1IP"/>
    <property type="match status" value="1"/>
</dbReference>
<feature type="compositionally biased region" description="Basic and acidic residues" evidence="1">
    <location>
        <begin position="623"/>
        <end position="632"/>
    </location>
</feature>